<dbReference type="Proteomes" id="UP001596500">
    <property type="component" value="Unassembled WGS sequence"/>
</dbReference>
<organism evidence="6 7">
    <name type="scientific">Laceyella putida</name>
    <dbReference type="NCBI Taxonomy" id="110101"/>
    <lineage>
        <taxon>Bacteria</taxon>
        <taxon>Bacillati</taxon>
        <taxon>Bacillota</taxon>
        <taxon>Bacilli</taxon>
        <taxon>Bacillales</taxon>
        <taxon>Thermoactinomycetaceae</taxon>
        <taxon>Laceyella</taxon>
    </lineage>
</organism>
<comment type="cofactor">
    <cofactor evidence="3">
        <name>Zn(2+)</name>
        <dbReference type="ChEBI" id="CHEBI:29105"/>
    </cofactor>
    <text evidence="3">Binds 1 zinc ion per subunit.</text>
</comment>
<dbReference type="Gene3D" id="2.60.40.200">
    <property type="entry name" value="Superoxide dismutase, copper/zinc binding domain"/>
    <property type="match status" value="1"/>
</dbReference>
<evidence type="ECO:0000256" key="2">
    <source>
        <dbReference type="ARBA" id="ARBA00024900"/>
    </source>
</evidence>
<reference evidence="7" key="1">
    <citation type="journal article" date="2019" name="Int. J. Syst. Evol. Microbiol.">
        <title>The Global Catalogue of Microorganisms (GCM) 10K type strain sequencing project: providing services to taxonomists for standard genome sequencing and annotation.</title>
        <authorList>
            <consortium name="The Broad Institute Genomics Platform"/>
            <consortium name="The Broad Institute Genome Sequencing Center for Infectious Disease"/>
            <person name="Wu L."/>
            <person name="Ma J."/>
        </authorList>
    </citation>
    <scope>NUCLEOTIDE SEQUENCE [LARGE SCALE GENOMIC DNA]</scope>
    <source>
        <strain evidence="7">CGMCC 1.12942</strain>
    </source>
</reference>
<dbReference type="Pfam" id="PF00080">
    <property type="entry name" value="Sod_Cu"/>
    <property type="match status" value="1"/>
</dbReference>
<protein>
    <recommendedName>
        <fullName evidence="3">Superoxide dismutase [Cu-Zn]</fullName>
        <ecNumber evidence="3">1.15.1.1</ecNumber>
    </recommendedName>
</protein>
<keyword evidence="7" id="KW-1185">Reference proteome</keyword>
<dbReference type="SUPFAM" id="SSF49329">
    <property type="entry name" value="Cu,Zn superoxide dismutase-like"/>
    <property type="match status" value="1"/>
</dbReference>
<dbReference type="EC" id="1.15.1.1" evidence="3"/>
<comment type="caution">
    <text evidence="6">The sequence shown here is derived from an EMBL/GenBank/DDBJ whole genome shotgun (WGS) entry which is preliminary data.</text>
</comment>
<feature type="domain" description="Superoxide dismutase copper/zinc binding" evidence="5">
    <location>
        <begin position="41"/>
        <end position="172"/>
    </location>
</feature>
<evidence type="ECO:0000313" key="6">
    <source>
        <dbReference type="EMBL" id="MFC7439632.1"/>
    </source>
</evidence>
<comment type="function">
    <text evidence="2">Destroys radicals which are normally produced within the cells and which are toxic to biological systems. May play a role in favoring mycobacterial survival in phagocytes.</text>
</comment>
<dbReference type="PROSITE" id="PS00332">
    <property type="entry name" value="SOD_CU_ZN_2"/>
    <property type="match status" value="1"/>
</dbReference>
<dbReference type="InterPro" id="IPR018152">
    <property type="entry name" value="SOD_Cu/Zn_BS"/>
</dbReference>
<gene>
    <name evidence="6" type="ORF">ACFQNG_00405</name>
</gene>
<dbReference type="EMBL" id="JBHTBW010000002">
    <property type="protein sequence ID" value="MFC7439632.1"/>
    <property type="molecule type" value="Genomic_DNA"/>
</dbReference>
<keyword evidence="4" id="KW-0732">Signal</keyword>
<keyword evidence="3" id="KW-0862">Zinc</keyword>
<dbReference type="RefSeq" id="WP_379862815.1">
    <property type="nucleotide sequence ID" value="NZ_JBHTBW010000002.1"/>
</dbReference>
<dbReference type="InterPro" id="IPR036423">
    <property type="entry name" value="SOD-like_Cu/Zn_dom_sf"/>
</dbReference>
<dbReference type="PRINTS" id="PR00068">
    <property type="entry name" value="CUZNDISMTASE"/>
</dbReference>
<keyword evidence="3" id="KW-0479">Metal-binding</keyword>
<dbReference type="InterPro" id="IPR001424">
    <property type="entry name" value="SOD_Cu_Zn_dom"/>
</dbReference>
<evidence type="ECO:0000313" key="7">
    <source>
        <dbReference type="Proteomes" id="UP001596500"/>
    </source>
</evidence>
<comment type="catalytic activity">
    <reaction evidence="3">
        <text>2 superoxide + 2 H(+) = H2O2 + O2</text>
        <dbReference type="Rhea" id="RHEA:20696"/>
        <dbReference type="ChEBI" id="CHEBI:15378"/>
        <dbReference type="ChEBI" id="CHEBI:15379"/>
        <dbReference type="ChEBI" id="CHEBI:16240"/>
        <dbReference type="ChEBI" id="CHEBI:18421"/>
        <dbReference type="EC" id="1.15.1.1"/>
    </reaction>
</comment>
<sequence>MGNLKIRWATYAWICLVLVTGCTGNAAVSVDMINSQGDKIGTAVLTEEKEGVKVQFNVSQLSPGPHGFHIHETGKCAAPDFKSAGGHFNPGHKKHGKLNPQGTHAGDLANIVADSDGKAKGAQVAQQVTLSKNQKHSLLKSGGTALVIYEKADDMKTDPAGDSGRRIACGTI</sequence>
<comment type="cofactor">
    <cofactor evidence="3">
        <name>Cu cation</name>
        <dbReference type="ChEBI" id="CHEBI:23378"/>
    </cofactor>
    <text evidence="3">Binds 1 copper ion per subunit.</text>
</comment>
<proteinExistence type="inferred from homology"/>
<keyword evidence="3" id="KW-0560">Oxidoreductase</keyword>
<accession>A0ABW2RF87</accession>
<evidence type="ECO:0000256" key="3">
    <source>
        <dbReference type="RuleBase" id="RU000393"/>
    </source>
</evidence>
<keyword evidence="3" id="KW-0186">Copper</keyword>
<dbReference type="InterPro" id="IPR024134">
    <property type="entry name" value="SOD_Cu/Zn_/chaperone"/>
</dbReference>
<evidence type="ECO:0000259" key="5">
    <source>
        <dbReference type="Pfam" id="PF00080"/>
    </source>
</evidence>
<evidence type="ECO:0000256" key="4">
    <source>
        <dbReference type="SAM" id="SignalP"/>
    </source>
</evidence>
<dbReference type="CDD" id="cd00305">
    <property type="entry name" value="Cu-Zn_Superoxide_Dismutase"/>
    <property type="match status" value="1"/>
</dbReference>
<feature type="chain" id="PRO_5046596869" description="Superoxide dismutase [Cu-Zn]" evidence="4">
    <location>
        <begin position="27"/>
        <end position="172"/>
    </location>
</feature>
<feature type="signal peptide" evidence="4">
    <location>
        <begin position="1"/>
        <end position="26"/>
    </location>
</feature>
<comment type="similarity">
    <text evidence="1 3">Belongs to the Cu-Zn superoxide dismutase family.</text>
</comment>
<dbReference type="PANTHER" id="PTHR10003">
    <property type="entry name" value="SUPEROXIDE DISMUTASE CU-ZN -RELATED"/>
    <property type="match status" value="1"/>
</dbReference>
<dbReference type="PROSITE" id="PS51257">
    <property type="entry name" value="PROKAR_LIPOPROTEIN"/>
    <property type="match status" value="1"/>
</dbReference>
<name>A0ABW2RF87_9BACL</name>
<evidence type="ECO:0000256" key="1">
    <source>
        <dbReference type="ARBA" id="ARBA00010457"/>
    </source>
</evidence>